<dbReference type="Proteomes" id="UP000446768">
    <property type="component" value="Unassembled WGS sequence"/>
</dbReference>
<evidence type="ECO:0000313" key="1">
    <source>
        <dbReference type="EMBL" id="MRV71048.1"/>
    </source>
</evidence>
<sequence length="263" mass="28774">MDNVYWSWDASTADGGNPSILAIGDSWFWFPLPGGSLINQLGKLVNADHYILAVGNNGAEAFDYVEGKYRKDVRRQLGLHGPSLSAVFISGGGNDFAGFNDLRPMLNDDCSQATTPEQCFRPGNDARTLEWLMTKTADSHRALIGQIMASVPPAAKIVLHNYDYAQPTGKGPFGGNSGWLKPALDDAQVPTALQADCIRYLIDRMTTKLRVLTAIDPNRVFLVESAGTLTPQDWVNELHPKESGFKKIARQKWLPVLTAIGLT</sequence>
<gene>
    <name evidence="1" type="ORF">GJ700_04860</name>
</gene>
<dbReference type="GO" id="GO:0016788">
    <property type="term" value="F:hydrolase activity, acting on ester bonds"/>
    <property type="evidence" value="ECO:0007669"/>
    <property type="project" value="UniProtKB-ARBA"/>
</dbReference>
<proteinExistence type="predicted"/>
<reference evidence="1 2" key="1">
    <citation type="submission" date="2019-11" db="EMBL/GenBank/DDBJ databases">
        <title>Novel species isolated from a subtropical stream in China.</title>
        <authorList>
            <person name="Lu H."/>
        </authorList>
    </citation>
    <scope>NUCLEOTIDE SEQUENCE [LARGE SCALE GENOMIC DNA]</scope>
    <source>
        <strain evidence="1 2">FT92W</strain>
    </source>
</reference>
<comment type="caution">
    <text evidence="1">The sequence shown here is derived from an EMBL/GenBank/DDBJ whole genome shotgun (WGS) entry which is preliminary data.</text>
</comment>
<dbReference type="SUPFAM" id="SSF52266">
    <property type="entry name" value="SGNH hydrolase"/>
    <property type="match status" value="1"/>
</dbReference>
<keyword evidence="2" id="KW-1185">Reference proteome</keyword>
<dbReference type="AlphaFoldDB" id="A0A7X2IK96"/>
<dbReference type="InterPro" id="IPR036514">
    <property type="entry name" value="SGNH_hydro_sf"/>
</dbReference>
<organism evidence="1 2">
    <name type="scientific">Pseudoduganella rivuli</name>
    <dbReference type="NCBI Taxonomy" id="2666085"/>
    <lineage>
        <taxon>Bacteria</taxon>
        <taxon>Pseudomonadati</taxon>
        <taxon>Pseudomonadota</taxon>
        <taxon>Betaproteobacteria</taxon>
        <taxon>Burkholderiales</taxon>
        <taxon>Oxalobacteraceae</taxon>
        <taxon>Telluria group</taxon>
        <taxon>Pseudoduganella</taxon>
    </lineage>
</organism>
<evidence type="ECO:0000313" key="2">
    <source>
        <dbReference type="Proteomes" id="UP000446768"/>
    </source>
</evidence>
<protein>
    <submittedName>
        <fullName evidence="1">SGNH/GDSL hydrolase family protein</fullName>
    </submittedName>
</protein>
<name>A0A7X2IK96_9BURK</name>
<keyword evidence="1" id="KW-0378">Hydrolase</keyword>
<dbReference type="Gene3D" id="3.40.50.1110">
    <property type="entry name" value="SGNH hydrolase"/>
    <property type="match status" value="1"/>
</dbReference>
<dbReference type="EMBL" id="WKJJ01000002">
    <property type="protein sequence ID" value="MRV71048.1"/>
    <property type="molecule type" value="Genomic_DNA"/>
</dbReference>
<accession>A0A7X2IK96</accession>